<accession>A0AAW8Q0Y6</accession>
<protein>
    <submittedName>
        <fullName evidence="1">Methyltransferase domain-containing protein</fullName>
    </submittedName>
</protein>
<name>A0AAW8Q0Y6_VIBPH</name>
<dbReference type="SUPFAM" id="SSF53335">
    <property type="entry name" value="S-adenosyl-L-methionine-dependent methyltransferases"/>
    <property type="match status" value="1"/>
</dbReference>
<dbReference type="InterPro" id="IPR029063">
    <property type="entry name" value="SAM-dependent_MTases_sf"/>
</dbReference>
<dbReference type="AlphaFoldDB" id="A0AAW8Q0Y6"/>
<dbReference type="Proteomes" id="UP001253193">
    <property type="component" value="Unassembled WGS sequence"/>
</dbReference>
<dbReference type="GO" id="GO:0032259">
    <property type="term" value="P:methylation"/>
    <property type="evidence" value="ECO:0007669"/>
    <property type="project" value="UniProtKB-KW"/>
</dbReference>
<dbReference type="EMBL" id="JAUHGG010000003">
    <property type="protein sequence ID" value="MDS1821496.1"/>
    <property type="molecule type" value="Genomic_DNA"/>
</dbReference>
<proteinExistence type="predicted"/>
<dbReference type="Gene3D" id="3.40.50.150">
    <property type="entry name" value="Vaccinia Virus protein VP39"/>
    <property type="match status" value="1"/>
</dbReference>
<dbReference type="RefSeq" id="WP_311020390.1">
    <property type="nucleotide sequence ID" value="NZ_JAUHGG010000003.1"/>
</dbReference>
<dbReference type="Pfam" id="PF13489">
    <property type="entry name" value="Methyltransf_23"/>
    <property type="match status" value="1"/>
</dbReference>
<sequence length="205" mass="22650">MKTHKLKELFAPYYLGRDKDQTITSSKTSRKQKSRGCSFVVLSDLVKKGVTVFDLGCGHDTALNKLAIEDVGGTYLYADLYNQEKESNIKNIEFGLENGCDVVMINNVLNVIKEEVVRGRLLAQAKSLLKPSGLVVISIFEGTSLAHEKKSNGGSGKLIPTETKDGWQNRMKTEEYLSEIQSIFPKAKVSRVKGCSGKFIVARVS</sequence>
<keyword evidence="1" id="KW-0489">Methyltransferase</keyword>
<reference evidence="1" key="1">
    <citation type="submission" date="2023-06" db="EMBL/GenBank/DDBJ databases">
        <title>Genomic Diversity of Vibrio spp. and Metagenomic Analysis of Pathogens in Florida Gulf Coastal Waters Following Hurricane Ian.</title>
        <authorList>
            <person name="Brumfield K.D."/>
        </authorList>
    </citation>
    <scope>NUCLEOTIDE SEQUENCE</scope>
    <source>
        <strain evidence="1">WBS2B-138</strain>
    </source>
</reference>
<evidence type="ECO:0000313" key="1">
    <source>
        <dbReference type="EMBL" id="MDS1821496.1"/>
    </source>
</evidence>
<comment type="caution">
    <text evidence="1">The sequence shown here is derived from an EMBL/GenBank/DDBJ whole genome shotgun (WGS) entry which is preliminary data.</text>
</comment>
<organism evidence="1 2">
    <name type="scientific">Vibrio parahaemolyticus</name>
    <dbReference type="NCBI Taxonomy" id="670"/>
    <lineage>
        <taxon>Bacteria</taxon>
        <taxon>Pseudomonadati</taxon>
        <taxon>Pseudomonadota</taxon>
        <taxon>Gammaproteobacteria</taxon>
        <taxon>Vibrionales</taxon>
        <taxon>Vibrionaceae</taxon>
        <taxon>Vibrio</taxon>
    </lineage>
</organism>
<keyword evidence="1" id="KW-0808">Transferase</keyword>
<gene>
    <name evidence="1" type="ORF">QX249_12560</name>
</gene>
<dbReference type="GO" id="GO:0008168">
    <property type="term" value="F:methyltransferase activity"/>
    <property type="evidence" value="ECO:0007669"/>
    <property type="project" value="UniProtKB-KW"/>
</dbReference>
<evidence type="ECO:0000313" key="2">
    <source>
        <dbReference type="Proteomes" id="UP001253193"/>
    </source>
</evidence>